<protein>
    <submittedName>
        <fullName evidence="1">Uncharacterized protein</fullName>
    </submittedName>
</protein>
<evidence type="ECO:0000313" key="1">
    <source>
        <dbReference type="EMBL" id="MBH8566264.1"/>
    </source>
</evidence>
<dbReference type="AlphaFoldDB" id="A0A8J7I120"/>
<dbReference type="EMBL" id="JAECZC010000086">
    <property type="protein sequence ID" value="MBH8566264.1"/>
    <property type="molecule type" value="Genomic_DNA"/>
</dbReference>
<reference evidence="1 2" key="1">
    <citation type="journal article" date="2021" name="Int. J. Syst. Evol. Microbiol.">
        <title>Amazonocrinis nigriterrae gen. nov., sp. nov., Atlanticothrix silvestris gen. nov., sp. nov. and Dendronalium phyllosphericum gen. nov., sp. nov., nostocacean cyanobacteria from Brazilian environments.</title>
        <authorList>
            <person name="Alvarenga D.O."/>
            <person name="Andreote A.P.D."/>
            <person name="Branco L.H.Z."/>
            <person name="Delbaje E."/>
            <person name="Cruz R.B."/>
            <person name="Varani A.M."/>
            <person name="Fiore M.F."/>
        </authorList>
    </citation>
    <scope>NUCLEOTIDE SEQUENCE [LARGE SCALE GENOMIC DNA]</scope>
    <source>
        <strain evidence="1 2">CENA67</strain>
    </source>
</reference>
<keyword evidence="2" id="KW-1185">Reference proteome</keyword>
<gene>
    <name evidence="1" type="ORF">I8748_29600</name>
</gene>
<proteinExistence type="predicted"/>
<dbReference type="RefSeq" id="WP_198128023.1">
    <property type="nucleotide sequence ID" value="NZ_JAECZC010000086.1"/>
</dbReference>
<accession>A0A8J7I120</accession>
<dbReference type="PROSITE" id="PS51257">
    <property type="entry name" value="PROKAR_LIPOPROTEIN"/>
    <property type="match status" value="1"/>
</dbReference>
<sequence>MERLQDTVNLLTVVQACRRQRCSVIAFFEQAIKAMLNPTIQTPSLISQV</sequence>
<evidence type="ECO:0000313" key="2">
    <source>
        <dbReference type="Proteomes" id="UP000632766"/>
    </source>
</evidence>
<name>A0A8J7I120_9NOST</name>
<dbReference type="Proteomes" id="UP000632766">
    <property type="component" value="Unassembled WGS sequence"/>
</dbReference>
<organism evidence="1 2">
    <name type="scientific">Amazonocrinis nigriterrae CENA67</name>
    <dbReference type="NCBI Taxonomy" id="2794033"/>
    <lineage>
        <taxon>Bacteria</taxon>
        <taxon>Bacillati</taxon>
        <taxon>Cyanobacteriota</taxon>
        <taxon>Cyanophyceae</taxon>
        <taxon>Nostocales</taxon>
        <taxon>Nostocaceae</taxon>
        <taxon>Amazonocrinis</taxon>
        <taxon>Amazonocrinis nigriterrae</taxon>
    </lineage>
</organism>
<comment type="caution">
    <text evidence="1">The sequence shown here is derived from an EMBL/GenBank/DDBJ whole genome shotgun (WGS) entry which is preliminary data.</text>
</comment>